<evidence type="ECO:0000259" key="3">
    <source>
        <dbReference type="Pfam" id="PF00675"/>
    </source>
</evidence>
<dbReference type="EMBL" id="CP002786">
    <property type="protein sequence ID" value="AEF40089.1"/>
    <property type="molecule type" value="Genomic_DNA"/>
</dbReference>
<evidence type="ECO:0000256" key="2">
    <source>
        <dbReference type="RuleBase" id="RU004447"/>
    </source>
</evidence>
<dbReference type="InterPro" id="IPR001431">
    <property type="entry name" value="Pept_M16_Zn_BS"/>
</dbReference>
<comment type="similarity">
    <text evidence="1 2">Belongs to the peptidase M16 family.</text>
</comment>
<reference evidence="5 6" key="1">
    <citation type="journal article" date="2011" name="J. Bacteriol.">
        <title>Complete genome sequence of Amycolicicoccus subflavus DQS3-9A1T, an actinomycete isolated from crude oil-polluted soil.</title>
        <authorList>
            <person name="Cai M."/>
            <person name="Chen W.M."/>
            <person name="Nie Y."/>
            <person name="Chi C.Q."/>
            <person name="Wang Y.N."/>
            <person name="Tang Y.Q."/>
            <person name="Li G.Y."/>
            <person name="Wu X.L."/>
        </authorList>
    </citation>
    <scope>NUCLEOTIDE SEQUENCE [LARGE SCALE GENOMIC DNA]</scope>
    <source>
        <strain evidence="6">DSM 45089 / DQS3-9A1</strain>
    </source>
</reference>
<dbReference type="HOGENOM" id="CLU_009902_3_0_11"/>
<evidence type="ECO:0000259" key="4">
    <source>
        <dbReference type="Pfam" id="PF05193"/>
    </source>
</evidence>
<dbReference type="PANTHER" id="PTHR11851">
    <property type="entry name" value="METALLOPROTEASE"/>
    <property type="match status" value="1"/>
</dbReference>
<dbReference type="InterPro" id="IPR011249">
    <property type="entry name" value="Metalloenz_LuxS/M16"/>
</dbReference>
<dbReference type="PROSITE" id="PS00143">
    <property type="entry name" value="INSULINASE"/>
    <property type="match status" value="1"/>
</dbReference>
<dbReference type="Pfam" id="PF05193">
    <property type="entry name" value="Peptidase_M16_C"/>
    <property type="match status" value="1"/>
</dbReference>
<protein>
    <submittedName>
        <fullName evidence="5">Putative M16B family peptidase</fullName>
    </submittedName>
</protein>
<dbReference type="GO" id="GO:0006508">
    <property type="term" value="P:proteolysis"/>
    <property type="evidence" value="ECO:0007669"/>
    <property type="project" value="InterPro"/>
</dbReference>
<dbReference type="Proteomes" id="UP000009235">
    <property type="component" value="Chromosome"/>
</dbReference>
<dbReference type="InterPro" id="IPR007863">
    <property type="entry name" value="Peptidase_M16_C"/>
</dbReference>
<feature type="domain" description="Peptidase M16 N-terminal" evidence="3">
    <location>
        <begin position="11"/>
        <end position="157"/>
    </location>
</feature>
<dbReference type="PANTHER" id="PTHR11851:SF49">
    <property type="entry name" value="MITOCHONDRIAL-PROCESSING PEPTIDASE SUBUNIT ALPHA"/>
    <property type="match status" value="1"/>
</dbReference>
<dbReference type="GO" id="GO:0046872">
    <property type="term" value="F:metal ion binding"/>
    <property type="evidence" value="ECO:0007669"/>
    <property type="project" value="InterPro"/>
</dbReference>
<dbReference type="InterPro" id="IPR011765">
    <property type="entry name" value="Pept_M16_N"/>
</dbReference>
<organism evidence="5 6">
    <name type="scientific">Hoyosella subflava (strain DSM 45089 / JCM 17490 / NBRC 109087 / DQS3-9A1)</name>
    <name type="common">Amycolicicoccus subflavus</name>
    <dbReference type="NCBI Taxonomy" id="443218"/>
    <lineage>
        <taxon>Bacteria</taxon>
        <taxon>Bacillati</taxon>
        <taxon>Actinomycetota</taxon>
        <taxon>Actinomycetes</taxon>
        <taxon>Mycobacteriales</taxon>
        <taxon>Hoyosellaceae</taxon>
        <taxon>Hoyosella</taxon>
    </lineage>
</organism>
<sequence>MQRSLLPGGLRVVSQHIPGVRSVSVGLSVGVGSRDEHPDHAGAAHFLEHLLFKATPTRSALDIAEAMDAVGGEFNAFTAREHTCFYAHVIDDDLPLALDLVSDVVLRGRCRSEDVEIERSVVLEEIAMRDDDPEDLLGDAFLAALFANHPIGRPVIGSSESVEAMTRRQLHGFHTRRYRPDRMVVAAAGNLRHESVVDLVRSFFGDALRSEATPVPRREGKLSLRGAPQIALLDRESEQAHISLGVRAFGRHDPRRWALSVLNTAVGGGMSSRLFQEVREKRGLAYSVYSGVDTFADAGAFSVYAGCQPEHLGDVITLVTETLREVAERGITEAECRRAQGNLRGQLVLGLEDSSSRMHRIGRSELSYGNHLSVADTVGRISAVSAEDVRAVANDLLRRPFGAAVVGPYGEVEALPAQLKRICRTARVS</sequence>
<dbReference type="KEGG" id="asd:AS9A_1640"/>
<dbReference type="Pfam" id="PF00675">
    <property type="entry name" value="Peptidase_M16"/>
    <property type="match status" value="1"/>
</dbReference>
<keyword evidence="6" id="KW-1185">Reference proteome</keyword>
<proteinExistence type="inferred from homology"/>
<dbReference type="Gene3D" id="3.30.830.10">
    <property type="entry name" value="Metalloenzyme, LuxS/M16 peptidase-like"/>
    <property type="match status" value="2"/>
</dbReference>
<evidence type="ECO:0000313" key="5">
    <source>
        <dbReference type="EMBL" id="AEF40089.1"/>
    </source>
</evidence>
<dbReference type="SUPFAM" id="SSF63411">
    <property type="entry name" value="LuxS/MPP-like metallohydrolase"/>
    <property type="match status" value="2"/>
</dbReference>
<evidence type="ECO:0000256" key="1">
    <source>
        <dbReference type="ARBA" id="ARBA00007261"/>
    </source>
</evidence>
<feature type="domain" description="Peptidase M16 C-terminal" evidence="4">
    <location>
        <begin position="165"/>
        <end position="342"/>
    </location>
</feature>
<name>F6EJR4_HOYSD</name>
<dbReference type="GO" id="GO:0004222">
    <property type="term" value="F:metalloendopeptidase activity"/>
    <property type="evidence" value="ECO:0007669"/>
    <property type="project" value="InterPro"/>
</dbReference>
<gene>
    <name evidence="5" type="ordered locus">AS9A_1640</name>
</gene>
<evidence type="ECO:0000313" key="6">
    <source>
        <dbReference type="Proteomes" id="UP000009235"/>
    </source>
</evidence>
<dbReference type="STRING" id="443218.AS9A_1640"/>
<dbReference type="eggNOG" id="COG0612">
    <property type="taxonomic scope" value="Bacteria"/>
</dbReference>
<dbReference type="AlphaFoldDB" id="F6EJR4"/>
<dbReference type="InterPro" id="IPR050361">
    <property type="entry name" value="MPP/UQCRC_Complex"/>
</dbReference>
<dbReference type="FunFam" id="3.30.830.10:FF:000008">
    <property type="entry name" value="Mitochondrial-processing peptidase subunit beta"/>
    <property type="match status" value="1"/>
</dbReference>
<accession>F6EJR4</accession>